<dbReference type="InParanoid" id="A0A340X6C6"/>
<reference evidence="4" key="1">
    <citation type="submission" date="2025-08" db="UniProtKB">
        <authorList>
            <consortium name="RefSeq"/>
        </authorList>
    </citation>
    <scope>IDENTIFICATION</scope>
</reference>
<gene>
    <name evidence="4" type="primary">LOC103085792</name>
</gene>
<sequence length="621" mass="65988">PAHKCPVTLHLRFDTESLRPHSTIPQTLRSFMGILISIFRRGHRKEAVMGARTSTTSRSSVSAVDTVTISVARGQPEPPTTPSCVPNYVIEKTVWGALGESGQGVAKQEEVPTVTGRNNDQRSGPDDTGGTRSAFRPLGGSFFVPRPGPLQRDLHAKRAEGRSNIKLQTSCMSSCPQRNAITSSYSSTRGFPPVKRRRGPAIPQGLPHKSSNTASEEGPPSPSAAPVVSHRQSQPDKDAEATREQKRPGRNGSRTSGSPRPRKRRIPLLPHRRGEPLRLPPAPELGFRVTAEDLDSEKEAALRRINSALRGETYAIGGLGATQPSCPFPLPAVPADPSRDPQLERCGRKQDSPAPVDIRASAGGASSVHPLSGRPHSPPGRLFSSPQARQTPPSDSTSSVTVTTGLPAFRFCAQTLRCPLRPGATTQPISGAPDWQQRGTTACGSSPQHRKRTAPAFASAPGPPASGGPAQASSGGSSSTNSTVGTHASTQLGFGSIVTALDLSWIFAALSITAGTRAPPSTTHSNGGSVGLNSWGPLLTRATPMVTTGPSTENKPGSLQVLETFPPEIQVFMKDSIRQSKPYAIDPDDSIHALKEKIEEAGGPYMENQILRFRGQKLWNQ</sequence>
<dbReference type="PANTHER" id="PTHR15566">
    <property type="entry name" value="POM121-LIKE"/>
    <property type="match status" value="1"/>
</dbReference>
<feature type="compositionally biased region" description="Polar residues" evidence="1">
    <location>
        <begin position="170"/>
        <end position="189"/>
    </location>
</feature>
<feature type="region of interest" description="Disordered" evidence="1">
    <location>
        <begin position="170"/>
        <end position="284"/>
    </location>
</feature>
<dbReference type="AlphaFoldDB" id="A0A340X6C6"/>
<evidence type="ECO:0000313" key="4">
    <source>
        <dbReference type="RefSeq" id="XP_007454854.1"/>
    </source>
</evidence>
<dbReference type="GeneID" id="103085792"/>
<feature type="compositionally biased region" description="Low complexity" evidence="1">
    <location>
        <begin position="467"/>
        <end position="479"/>
    </location>
</feature>
<name>A0A340X6C6_LIPVE</name>
<keyword evidence="3" id="KW-1185">Reference proteome</keyword>
<feature type="region of interest" description="Disordered" evidence="1">
    <location>
        <begin position="423"/>
        <end position="484"/>
    </location>
</feature>
<dbReference type="PROSITE" id="PS50053">
    <property type="entry name" value="UBIQUITIN_2"/>
    <property type="match status" value="1"/>
</dbReference>
<organism evidence="3 4">
    <name type="scientific">Lipotes vexillifer</name>
    <name type="common">Yangtze river dolphin</name>
    <dbReference type="NCBI Taxonomy" id="118797"/>
    <lineage>
        <taxon>Eukaryota</taxon>
        <taxon>Metazoa</taxon>
        <taxon>Chordata</taxon>
        <taxon>Craniata</taxon>
        <taxon>Vertebrata</taxon>
        <taxon>Euteleostomi</taxon>
        <taxon>Mammalia</taxon>
        <taxon>Eutheria</taxon>
        <taxon>Laurasiatheria</taxon>
        <taxon>Artiodactyla</taxon>
        <taxon>Whippomorpha</taxon>
        <taxon>Cetacea</taxon>
        <taxon>Odontoceti</taxon>
        <taxon>Lipotidae</taxon>
        <taxon>Lipotes</taxon>
    </lineage>
</organism>
<dbReference type="PANTHER" id="PTHR15566:SF4">
    <property type="entry name" value="POM121-LIKE PROTEIN 1-RELATED"/>
    <property type="match status" value="1"/>
</dbReference>
<dbReference type="STRING" id="118797.A0A340X6C6"/>
<feature type="compositionally biased region" description="Basic and acidic residues" evidence="1">
    <location>
        <begin position="337"/>
        <end position="351"/>
    </location>
</feature>
<evidence type="ECO:0000313" key="3">
    <source>
        <dbReference type="Proteomes" id="UP000265300"/>
    </source>
</evidence>
<feature type="compositionally biased region" description="Polar residues" evidence="1">
    <location>
        <begin position="437"/>
        <end position="447"/>
    </location>
</feature>
<accession>A0A340X6C6</accession>
<feature type="non-terminal residue" evidence="4">
    <location>
        <position position="1"/>
    </location>
</feature>
<feature type="region of interest" description="Disordered" evidence="1">
    <location>
        <begin position="101"/>
        <end position="150"/>
    </location>
</feature>
<dbReference type="RefSeq" id="XP_007454854.1">
    <property type="nucleotide sequence ID" value="XM_007454792.1"/>
</dbReference>
<feature type="domain" description="Ubiquitin-like" evidence="2">
    <location>
        <begin position="569"/>
        <end position="621"/>
    </location>
</feature>
<feature type="compositionally biased region" description="Low complexity" evidence="1">
    <location>
        <begin position="214"/>
        <end position="229"/>
    </location>
</feature>
<feature type="region of interest" description="Disordered" evidence="1">
    <location>
        <begin position="327"/>
        <end position="401"/>
    </location>
</feature>
<dbReference type="InterPro" id="IPR029071">
    <property type="entry name" value="Ubiquitin-like_domsf"/>
</dbReference>
<dbReference type="Proteomes" id="UP000265300">
    <property type="component" value="Unplaced"/>
</dbReference>
<proteinExistence type="predicted"/>
<dbReference type="InterPro" id="IPR000626">
    <property type="entry name" value="Ubiquitin-like_dom"/>
</dbReference>
<evidence type="ECO:0000256" key="1">
    <source>
        <dbReference type="SAM" id="MobiDB-lite"/>
    </source>
</evidence>
<protein>
    <submittedName>
        <fullName evidence="4">POM121-like protein 1-like</fullName>
    </submittedName>
</protein>
<feature type="compositionally biased region" description="Basic and acidic residues" evidence="1">
    <location>
        <begin position="233"/>
        <end position="247"/>
    </location>
</feature>
<dbReference type="InterPro" id="IPR043220">
    <property type="entry name" value="POM121-like_prot_1"/>
</dbReference>
<evidence type="ECO:0000259" key="2">
    <source>
        <dbReference type="PROSITE" id="PS50053"/>
    </source>
</evidence>
<dbReference type="OrthoDB" id="9717723at2759"/>
<dbReference type="KEGG" id="lve:103085792"/>
<feature type="compositionally biased region" description="Low complexity" evidence="1">
    <location>
        <begin position="391"/>
        <end position="401"/>
    </location>
</feature>
<dbReference type="SUPFAM" id="SSF54236">
    <property type="entry name" value="Ubiquitin-like"/>
    <property type="match status" value="1"/>
</dbReference>
<dbReference type="Pfam" id="PF15229">
    <property type="entry name" value="POM121"/>
    <property type="match status" value="1"/>
</dbReference>